<dbReference type="SMART" id="SM00558">
    <property type="entry name" value="JmjC"/>
    <property type="match status" value="1"/>
</dbReference>
<organism evidence="6">
    <name type="scientific">Glycine max</name>
    <name type="common">Soybean</name>
    <name type="synonym">Glycine hispida</name>
    <dbReference type="NCBI Taxonomy" id="3847"/>
    <lineage>
        <taxon>Eukaryota</taxon>
        <taxon>Viridiplantae</taxon>
        <taxon>Streptophyta</taxon>
        <taxon>Embryophyta</taxon>
        <taxon>Tracheophyta</taxon>
        <taxon>Spermatophyta</taxon>
        <taxon>Magnoliopsida</taxon>
        <taxon>eudicotyledons</taxon>
        <taxon>Gunneridae</taxon>
        <taxon>Pentapetalae</taxon>
        <taxon>rosids</taxon>
        <taxon>fabids</taxon>
        <taxon>Fabales</taxon>
        <taxon>Fabaceae</taxon>
        <taxon>Papilionoideae</taxon>
        <taxon>50 kb inversion clade</taxon>
        <taxon>NPAAA clade</taxon>
        <taxon>indigoferoid/millettioid clade</taxon>
        <taxon>Phaseoleae</taxon>
        <taxon>Glycine</taxon>
        <taxon>Glycine subgen. Soja</taxon>
    </lineage>
</organism>
<evidence type="ECO:0000313" key="8">
    <source>
        <dbReference type="Proteomes" id="UP000008827"/>
    </source>
</evidence>
<dbReference type="OMA" id="MQGEINS"/>
<dbReference type="Gramene" id="KRH46953">
    <property type="protein sequence ID" value="KRH46953"/>
    <property type="gene ID" value="GLYMA_08G367800"/>
</dbReference>
<keyword evidence="8" id="KW-1185">Reference proteome</keyword>
<comment type="subcellular location">
    <subcellularLocation>
        <location evidence="1">Nucleus</location>
    </subcellularLocation>
</comment>
<name>A0A0R0J3E2_SOYBN</name>
<dbReference type="Gene3D" id="2.60.120.650">
    <property type="entry name" value="Cupin"/>
    <property type="match status" value="1"/>
</dbReference>
<dbReference type="EnsemblPlants" id="KRH46953">
    <property type="protein sequence ID" value="KRH46953"/>
    <property type="gene ID" value="GLYMA_08G367800"/>
</dbReference>
<evidence type="ECO:0000313" key="6">
    <source>
        <dbReference type="EMBL" id="KRH46953.1"/>
    </source>
</evidence>
<sequence>MQGEINSHQLFTGYTNGRRDWLAWPQILKLKDWPPSNLFEEQLPRHCAEFISSLPFKEYTDPHKGSLNLAVKLPNGSLKPDLGPKTYIAYGFPQELGRGDSVTKLHCDMSDAVNVLTHIAEVKLDSDQLTVIEKLKQKHLEQEKRELLGDDQDGETNVDMLNNSSSTINALDRQTSVEVMEQEGGLCDGKEVDQFHQPSGSNEVAIANEDGISYGSELIEVDKVKINQGDLLFGGDASDGALWDIFWRQDVPKLQEYLKKHFRVFRMIDFWMYRSLRLYLILQ</sequence>
<dbReference type="Proteomes" id="UP000008827">
    <property type="component" value="Chromosome 8"/>
</dbReference>
<dbReference type="AlphaFoldDB" id="A0A0R0J3E2"/>
<evidence type="ECO:0000256" key="1">
    <source>
        <dbReference type="ARBA" id="ARBA00004123"/>
    </source>
</evidence>
<evidence type="ECO:0000256" key="2">
    <source>
        <dbReference type="ARBA" id="ARBA00006801"/>
    </source>
</evidence>
<dbReference type="InterPro" id="IPR045109">
    <property type="entry name" value="LSDs-like"/>
</dbReference>
<keyword evidence="3" id="KW-0479">Metal-binding</keyword>
<evidence type="ECO:0000256" key="4">
    <source>
        <dbReference type="ARBA" id="ARBA00023242"/>
    </source>
</evidence>
<dbReference type="PANTHER" id="PTHR12549">
    <property type="entry name" value="JMJC DOMAIN-CONTAINING HISTONE DEMETHYLATION PROTEIN"/>
    <property type="match status" value="1"/>
</dbReference>
<feature type="domain" description="JmjC" evidence="5">
    <location>
        <begin position="62"/>
        <end position="283"/>
    </location>
</feature>
<protein>
    <recommendedName>
        <fullName evidence="5">JmjC domain-containing protein</fullName>
    </recommendedName>
</protein>
<reference evidence="7" key="2">
    <citation type="submission" date="2018-02" db="UniProtKB">
        <authorList>
            <consortium name="EnsemblPlants"/>
        </authorList>
    </citation>
    <scope>IDENTIFICATION</scope>
    <source>
        <strain evidence="7">Williams 82</strain>
    </source>
</reference>
<reference evidence="6" key="3">
    <citation type="submission" date="2018-07" db="EMBL/GenBank/DDBJ databases">
        <title>WGS assembly of Glycine max.</title>
        <authorList>
            <person name="Schmutz J."/>
            <person name="Cannon S."/>
            <person name="Schlueter J."/>
            <person name="Ma J."/>
            <person name="Mitros T."/>
            <person name="Nelson W."/>
            <person name="Hyten D."/>
            <person name="Song Q."/>
            <person name="Thelen J."/>
            <person name="Cheng J."/>
            <person name="Xu D."/>
            <person name="Hellsten U."/>
            <person name="May G."/>
            <person name="Yu Y."/>
            <person name="Sakurai T."/>
            <person name="Umezawa T."/>
            <person name="Bhattacharyya M."/>
            <person name="Sandhu D."/>
            <person name="Valliyodan B."/>
            <person name="Lindquist E."/>
            <person name="Peto M."/>
            <person name="Grant D."/>
            <person name="Shu S."/>
            <person name="Goodstein D."/>
            <person name="Barry K."/>
            <person name="Futrell-Griggs M."/>
            <person name="Abernathy B."/>
            <person name="Du J."/>
            <person name="Tian Z."/>
            <person name="Zhu L."/>
            <person name="Gill N."/>
            <person name="Joshi T."/>
            <person name="Libault M."/>
            <person name="Sethuraman A."/>
            <person name="Zhang X."/>
            <person name="Shinozaki K."/>
            <person name="Nguyen H."/>
            <person name="Wing R."/>
            <person name="Cregan P."/>
            <person name="Specht J."/>
            <person name="Grimwood J."/>
            <person name="Rokhsar D."/>
            <person name="Stacey G."/>
            <person name="Shoemaker R."/>
            <person name="Jackson S."/>
        </authorList>
    </citation>
    <scope>NUCLEOTIDE SEQUENCE</scope>
    <source>
        <tissue evidence="6">Callus</tissue>
    </source>
</reference>
<proteinExistence type="inferred from homology"/>
<dbReference type="GO" id="GO:0005634">
    <property type="term" value="C:nucleus"/>
    <property type="evidence" value="ECO:0007669"/>
    <property type="project" value="UniProtKB-SubCell"/>
</dbReference>
<dbReference type="GO" id="GO:0032454">
    <property type="term" value="F:histone H3K9 demethylase activity"/>
    <property type="evidence" value="ECO:0007669"/>
    <property type="project" value="InterPro"/>
</dbReference>
<accession>A0A0R0J3E2</accession>
<evidence type="ECO:0000313" key="7">
    <source>
        <dbReference type="EnsemblPlants" id="KRH46953"/>
    </source>
</evidence>
<dbReference type="InterPro" id="IPR003347">
    <property type="entry name" value="JmjC_dom"/>
</dbReference>
<dbReference type="GO" id="GO:0046872">
    <property type="term" value="F:metal ion binding"/>
    <property type="evidence" value="ECO:0007669"/>
    <property type="project" value="UniProtKB-KW"/>
</dbReference>
<dbReference type="EMBL" id="CM000841">
    <property type="protein sequence ID" value="KRH46953.1"/>
    <property type="molecule type" value="Genomic_DNA"/>
</dbReference>
<evidence type="ECO:0000256" key="3">
    <source>
        <dbReference type="ARBA" id="ARBA00022723"/>
    </source>
</evidence>
<dbReference type="STRING" id="3847.A0A0R0J3E2"/>
<evidence type="ECO:0000259" key="5">
    <source>
        <dbReference type="PROSITE" id="PS51184"/>
    </source>
</evidence>
<keyword evidence="4" id="KW-0539">Nucleus</keyword>
<reference evidence="6 7" key="1">
    <citation type="journal article" date="2010" name="Nature">
        <title>Genome sequence of the palaeopolyploid soybean.</title>
        <authorList>
            <person name="Schmutz J."/>
            <person name="Cannon S.B."/>
            <person name="Schlueter J."/>
            <person name="Ma J."/>
            <person name="Mitros T."/>
            <person name="Nelson W."/>
            <person name="Hyten D.L."/>
            <person name="Song Q."/>
            <person name="Thelen J.J."/>
            <person name="Cheng J."/>
            <person name="Xu D."/>
            <person name="Hellsten U."/>
            <person name="May G.D."/>
            <person name="Yu Y."/>
            <person name="Sakurai T."/>
            <person name="Umezawa T."/>
            <person name="Bhattacharyya M.K."/>
            <person name="Sandhu D."/>
            <person name="Valliyodan B."/>
            <person name="Lindquist E."/>
            <person name="Peto M."/>
            <person name="Grant D."/>
            <person name="Shu S."/>
            <person name="Goodstein D."/>
            <person name="Barry K."/>
            <person name="Futrell-Griggs M."/>
            <person name="Abernathy B."/>
            <person name="Du J."/>
            <person name="Tian Z."/>
            <person name="Zhu L."/>
            <person name="Gill N."/>
            <person name="Joshi T."/>
            <person name="Libault M."/>
            <person name="Sethuraman A."/>
            <person name="Zhang X.-C."/>
            <person name="Shinozaki K."/>
            <person name="Nguyen H.T."/>
            <person name="Wing R.A."/>
            <person name="Cregan P."/>
            <person name="Specht J."/>
            <person name="Grimwood J."/>
            <person name="Rokhsar D."/>
            <person name="Stacey G."/>
            <person name="Shoemaker R.C."/>
            <person name="Jackson S.A."/>
        </authorList>
    </citation>
    <scope>NUCLEOTIDE SEQUENCE</scope>
    <source>
        <strain evidence="7">cv. Williams 82</strain>
        <tissue evidence="6">Callus</tissue>
    </source>
</reference>
<dbReference type="PANTHER" id="PTHR12549:SF11">
    <property type="entry name" value="LYSINE-SPECIFIC DEMETHYLASE JMJ25"/>
    <property type="match status" value="1"/>
</dbReference>
<dbReference type="PROSITE" id="PS51184">
    <property type="entry name" value="JMJC"/>
    <property type="match status" value="1"/>
</dbReference>
<comment type="similarity">
    <text evidence="2">Belongs to the JARID1 histone demethylase family.</text>
</comment>
<gene>
    <name evidence="6" type="ORF">GLYMA_08G367800</name>
</gene>